<organism evidence="1 2">
    <name type="scientific">Monilinia fructicola</name>
    <name type="common">Brown rot fungus</name>
    <name type="synonym">Ciboria fructicola</name>
    <dbReference type="NCBI Taxonomy" id="38448"/>
    <lineage>
        <taxon>Eukaryota</taxon>
        <taxon>Fungi</taxon>
        <taxon>Dikarya</taxon>
        <taxon>Ascomycota</taxon>
        <taxon>Pezizomycotina</taxon>
        <taxon>Leotiomycetes</taxon>
        <taxon>Helotiales</taxon>
        <taxon>Sclerotiniaceae</taxon>
        <taxon>Monilinia</taxon>
    </lineage>
</organism>
<protein>
    <submittedName>
        <fullName evidence="1">Uncharacterized protein</fullName>
    </submittedName>
</protein>
<reference evidence="1 2" key="1">
    <citation type="submission" date="2019-06" db="EMBL/GenBank/DDBJ databases">
        <title>Genome Sequence of the Brown Rot Fungal Pathogen Monilinia fructicola.</title>
        <authorList>
            <person name="De Miccolis Angelini R.M."/>
            <person name="Landi L."/>
            <person name="Abate D."/>
            <person name="Pollastro S."/>
            <person name="Romanazzi G."/>
            <person name="Faretra F."/>
        </authorList>
    </citation>
    <scope>NUCLEOTIDE SEQUENCE [LARGE SCALE GENOMIC DNA]</scope>
    <source>
        <strain evidence="1 2">Mfrc123</strain>
    </source>
</reference>
<name>A0A5M9JYB1_MONFR</name>
<comment type="caution">
    <text evidence="1">The sequence shown here is derived from an EMBL/GenBank/DDBJ whole genome shotgun (WGS) entry which is preliminary data.</text>
</comment>
<dbReference type="AlphaFoldDB" id="A0A5M9JYB1"/>
<keyword evidence="2" id="KW-1185">Reference proteome</keyword>
<proteinExistence type="predicted"/>
<gene>
    <name evidence="1" type="ORF">EYC84_003654</name>
</gene>
<dbReference type="EMBL" id="VICG01000004">
    <property type="protein sequence ID" value="KAA8573139.1"/>
    <property type="molecule type" value="Genomic_DNA"/>
</dbReference>
<evidence type="ECO:0000313" key="2">
    <source>
        <dbReference type="Proteomes" id="UP000322873"/>
    </source>
</evidence>
<accession>A0A5M9JYB1</accession>
<dbReference type="Proteomes" id="UP000322873">
    <property type="component" value="Unassembled WGS sequence"/>
</dbReference>
<evidence type="ECO:0000313" key="1">
    <source>
        <dbReference type="EMBL" id="KAA8573139.1"/>
    </source>
</evidence>
<sequence>MVPKYRVGNYLVFIKPPIPSTDVFKMIIYLMSTRKSESYLKILSQFLSLSLSLSLSTRYPTKEPISTHPLRSYGKIFVGIFKNKAHPMMFDPP</sequence>